<dbReference type="HAMAP" id="MF_00268">
    <property type="entry name" value="RecA"/>
    <property type="match status" value="1"/>
</dbReference>
<dbReference type="PROSITE" id="PS50163">
    <property type="entry name" value="RECA_3"/>
    <property type="match status" value="1"/>
</dbReference>
<dbReference type="InterPro" id="IPR020588">
    <property type="entry name" value="RecA_ATP-bd"/>
</dbReference>
<evidence type="ECO:0000256" key="8">
    <source>
        <dbReference type="RuleBase" id="RU000526"/>
    </source>
</evidence>
<gene>
    <name evidence="7 13" type="primary">recA</name>
    <name evidence="13" type="ORF">IFO66_02355</name>
</gene>
<keyword evidence="7 8" id="KW-0234">DNA repair</keyword>
<dbReference type="RefSeq" id="WP_192023561.1">
    <property type="nucleotide sequence ID" value="NZ_JACYTN010000001.1"/>
</dbReference>
<comment type="similarity">
    <text evidence="1 7 9">Belongs to the RecA family.</text>
</comment>
<keyword evidence="5 7" id="KW-0238">DNA-binding</keyword>
<keyword evidence="3 7" id="KW-0547">Nucleotide-binding</keyword>
<comment type="caution">
    <text evidence="13">The sequence shown here is derived from an EMBL/GenBank/DDBJ whole genome shotgun (WGS) entry which is preliminary data.</text>
</comment>
<dbReference type="PROSITE" id="PS00321">
    <property type="entry name" value="RECA_1"/>
    <property type="match status" value="1"/>
</dbReference>
<keyword evidence="7 8" id="KW-0742">SOS response</keyword>
<dbReference type="InterPro" id="IPR027417">
    <property type="entry name" value="P-loop_NTPase"/>
</dbReference>
<feature type="domain" description="RecA family profile 1" evidence="11">
    <location>
        <begin position="34"/>
        <end position="193"/>
    </location>
</feature>
<dbReference type="InterPro" id="IPR013765">
    <property type="entry name" value="DNA_recomb/repair_RecA"/>
</dbReference>
<evidence type="ECO:0000256" key="10">
    <source>
        <dbReference type="SAM" id="MobiDB-lite"/>
    </source>
</evidence>
<feature type="region of interest" description="Disordered" evidence="10">
    <location>
        <begin position="332"/>
        <end position="352"/>
    </location>
</feature>
<comment type="function">
    <text evidence="7">Can catalyze the hydrolysis of ATP in the presence of single-stranded DNA, the ATP-dependent uptake of single-stranded DNA by duplex DNA, and the ATP-dependent hybridization of homologous single-stranded DNAs. It interacts with LexA causing its activation and leading to its autocatalytic cleavage.</text>
</comment>
<dbReference type="PANTHER" id="PTHR45900:SF1">
    <property type="entry name" value="MITOCHONDRIAL DNA REPAIR PROTEIN RECA HOMOLOG-RELATED"/>
    <property type="match status" value="1"/>
</dbReference>
<dbReference type="InterPro" id="IPR023400">
    <property type="entry name" value="RecA_C_sf"/>
</dbReference>
<name>A0ABR9AW10_9BACL</name>
<dbReference type="Proteomes" id="UP000634529">
    <property type="component" value="Unassembled WGS sequence"/>
</dbReference>
<dbReference type="Pfam" id="PF00154">
    <property type="entry name" value="RecA_N"/>
    <property type="match status" value="1"/>
</dbReference>
<evidence type="ECO:0000256" key="2">
    <source>
        <dbReference type="ARBA" id="ARBA00015553"/>
    </source>
</evidence>
<evidence type="ECO:0000259" key="12">
    <source>
        <dbReference type="PROSITE" id="PS50163"/>
    </source>
</evidence>
<dbReference type="Gene3D" id="3.40.50.300">
    <property type="entry name" value="P-loop containing nucleotide triphosphate hydrolases"/>
    <property type="match status" value="1"/>
</dbReference>
<reference evidence="13 14" key="1">
    <citation type="submission" date="2020-09" db="EMBL/GenBank/DDBJ databases">
        <title>Paenibacillus sp. CAU 1523 isolated from sand of Haeundae Beach.</title>
        <authorList>
            <person name="Kim W."/>
        </authorList>
    </citation>
    <scope>NUCLEOTIDE SEQUENCE [LARGE SCALE GENOMIC DNA]</scope>
    <source>
        <strain evidence="13 14">CAU 1523</strain>
    </source>
</reference>
<evidence type="ECO:0000313" key="13">
    <source>
        <dbReference type="EMBL" id="MBD8497136.1"/>
    </source>
</evidence>
<dbReference type="PRINTS" id="PR00142">
    <property type="entry name" value="RECA"/>
</dbReference>
<dbReference type="InterPro" id="IPR049261">
    <property type="entry name" value="RecA-like_C"/>
</dbReference>
<keyword evidence="7 9" id="KW-0227">DNA damage</keyword>
<dbReference type="InterPro" id="IPR020587">
    <property type="entry name" value="RecA_monomer-monomer_interface"/>
</dbReference>
<sequence>MSDRKAALEMALRQIEKQFGKGSIMKLGESNHMQVEIVPSGSLALDIALGTGGLPRGRIVEVYGPESSGKTTVALHAIAEVQKTGGQAAFIDAEHALDPLYARKLGVNIDELLLSQPDTGEQGLEIAEALVRSGAVDIIVIDSVAALVPKAEIEGDMGDSHVGLQARLMSQALRKLSGAISKSKTITIFINQLREKVGVMFGNPETTPGGRALKFYSSVRLDVRRVETIKQGNDMVGNRTRIKVVKNKVAPPFKQADIDIMYGEGISKEGSIVDIGTELDIIQKSGAWYSYEGERLGQGRENAKQFLKENVEMSLKIENLIRDASNLTTVIPASSQDESDEDEEELLALDAE</sequence>
<keyword evidence="14" id="KW-1185">Reference proteome</keyword>
<evidence type="ECO:0000256" key="7">
    <source>
        <dbReference type="HAMAP-Rule" id="MF_00268"/>
    </source>
</evidence>
<dbReference type="NCBIfam" id="TIGR02012">
    <property type="entry name" value="tigrfam_recA"/>
    <property type="match status" value="1"/>
</dbReference>
<dbReference type="InterPro" id="IPR049428">
    <property type="entry name" value="RecA-like_N"/>
</dbReference>
<dbReference type="EMBL" id="JACYTN010000001">
    <property type="protein sequence ID" value="MBD8497136.1"/>
    <property type="molecule type" value="Genomic_DNA"/>
</dbReference>
<keyword evidence="6 7" id="KW-0233">DNA recombination</keyword>
<evidence type="ECO:0000256" key="6">
    <source>
        <dbReference type="ARBA" id="ARBA00023172"/>
    </source>
</evidence>
<dbReference type="SUPFAM" id="SSF54752">
    <property type="entry name" value="RecA protein, C-terminal domain"/>
    <property type="match status" value="1"/>
</dbReference>
<dbReference type="InterPro" id="IPR003593">
    <property type="entry name" value="AAA+_ATPase"/>
</dbReference>
<comment type="subcellular location">
    <subcellularLocation>
        <location evidence="7">Cytoplasm</location>
    </subcellularLocation>
</comment>
<keyword evidence="4 7" id="KW-0067">ATP-binding</keyword>
<dbReference type="InterPro" id="IPR020584">
    <property type="entry name" value="DNA_recomb/repair_RecA_CS"/>
</dbReference>
<dbReference type="SMART" id="SM00382">
    <property type="entry name" value="AAA"/>
    <property type="match status" value="1"/>
</dbReference>
<proteinExistence type="inferred from homology"/>
<dbReference type="Pfam" id="PF21096">
    <property type="entry name" value="RecA_C"/>
    <property type="match status" value="1"/>
</dbReference>
<protein>
    <recommendedName>
        <fullName evidence="2 7">Protein RecA</fullName>
    </recommendedName>
    <alternativeName>
        <fullName evidence="7 8">Recombinase A</fullName>
    </alternativeName>
</protein>
<evidence type="ECO:0000313" key="14">
    <source>
        <dbReference type="Proteomes" id="UP000634529"/>
    </source>
</evidence>
<evidence type="ECO:0000256" key="1">
    <source>
        <dbReference type="ARBA" id="ARBA00009391"/>
    </source>
</evidence>
<organism evidence="13 14">
    <name type="scientific">Paenibacillus arenosi</name>
    <dbReference type="NCBI Taxonomy" id="2774142"/>
    <lineage>
        <taxon>Bacteria</taxon>
        <taxon>Bacillati</taxon>
        <taxon>Bacillota</taxon>
        <taxon>Bacilli</taxon>
        <taxon>Bacillales</taxon>
        <taxon>Paenibacillaceae</taxon>
        <taxon>Paenibacillus</taxon>
    </lineage>
</organism>
<feature type="binding site" evidence="7">
    <location>
        <begin position="64"/>
        <end position="71"/>
    </location>
    <ligand>
        <name>ATP</name>
        <dbReference type="ChEBI" id="CHEBI:30616"/>
    </ligand>
</feature>
<keyword evidence="7" id="KW-0963">Cytoplasm</keyword>
<dbReference type="PANTHER" id="PTHR45900">
    <property type="entry name" value="RECA"/>
    <property type="match status" value="1"/>
</dbReference>
<dbReference type="PROSITE" id="PS50162">
    <property type="entry name" value="RECA_2"/>
    <property type="match status" value="1"/>
</dbReference>
<feature type="compositionally biased region" description="Acidic residues" evidence="10">
    <location>
        <begin position="337"/>
        <end position="352"/>
    </location>
</feature>
<accession>A0ABR9AW10</accession>
<evidence type="ECO:0000256" key="3">
    <source>
        <dbReference type="ARBA" id="ARBA00022741"/>
    </source>
</evidence>
<evidence type="ECO:0000256" key="9">
    <source>
        <dbReference type="RuleBase" id="RU004527"/>
    </source>
</evidence>
<evidence type="ECO:0000256" key="5">
    <source>
        <dbReference type="ARBA" id="ARBA00023125"/>
    </source>
</evidence>
<feature type="domain" description="RecA family profile 2" evidence="12">
    <location>
        <begin position="198"/>
        <end position="271"/>
    </location>
</feature>
<evidence type="ECO:0000256" key="4">
    <source>
        <dbReference type="ARBA" id="ARBA00022840"/>
    </source>
</evidence>
<evidence type="ECO:0000259" key="11">
    <source>
        <dbReference type="PROSITE" id="PS50162"/>
    </source>
</evidence>
<dbReference type="CDD" id="cd00983">
    <property type="entry name" value="RecA"/>
    <property type="match status" value="1"/>
</dbReference>
<dbReference type="SUPFAM" id="SSF52540">
    <property type="entry name" value="P-loop containing nucleoside triphosphate hydrolases"/>
    <property type="match status" value="1"/>
</dbReference>